<evidence type="ECO:0000313" key="3">
    <source>
        <dbReference type="Proteomes" id="UP000199501"/>
    </source>
</evidence>
<dbReference type="RefSeq" id="WP_091449761.1">
    <property type="nucleotide sequence ID" value="NZ_FMZZ01000004.1"/>
</dbReference>
<name>A0A1G6P1Y4_9PSEU</name>
<dbReference type="EMBL" id="FMZZ01000004">
    <property type="protein sequence ID" value="SDC74008.1"/>
    <property type="molecule type" value="Genomic_DNA"/>
</dbReference>
<gene>
    <name evidence="2" type="ORF">SAMN05216174_10471</name>
</gene>
<proteinExistence type="predicted"/>
<organism evidence="2 3">
    <name type="scientific">Actinokineospora iranica</name>
    <dbReference type="NCBI Taxonomy" id="1271860"/>
    <lineage>
        <taxon>Bacteria</taxon>
        <taxon>Bacillati</taxon>
        <taxon>Actinomycetota</taxon>
        <taxon>Actinomycetes</taxon>
        <taxon>Pseudonocardiales</taxon>
        <taxon>Pseudonocardiaceae</taxon>
        <taxon>Actinokineospora</taxon>
    </lineage>
</organism>
<dbReference type="AlphaFoldDB" id="A0A1G6P1Y4"/>
<protein>
    <submittedName>
        <fullName evidence="2">DNA binding domain-containing protein, excisionase family</fullName>
    </submittedName>
</protein>
<feature type="domain" description="Helix-turn-helix" evidence="1">
    <location>
        <begin position="27"/>
        <end position="63"/>
    </location>
</feature>
<sequence>MSDEVNKLSRTPTLSEIRETWPAAVGVPEAAAAFGLSRSHAYELIARGEFPARVLRVGSRYRVVTASIITTLSDDRDVL</sequence>
<dbReference type="STRING" id="1271860.SAMN05216174_10471"/>
<accession>A0A1G6P1Y4</accession>
<evidence type="ECO:0000259" key="1">
    <source>
        <dbReference type="Pfam" id="PF12728"/>
    </source>
</evidence>
<dbReference type="OrthoDB" id="4296536at2"/>
<evidence type="ECO:0000313" key="2">
    <source>
        <dbReference type="EMBL" id="SDC74008.1"/>
    </source>
</evidence>
<dbReference type="InterPro" id="IPR041657">
    <property type="entry name" value="HTH_17"/>
</dbReference>
<keyword evidence="3" id="KW-1185">Reference proteome</keyword>
<dbReference type="Proteomes" id="UP000199501">
    <property type="component" value="Unassembled WGS sequence"/>
</dbReference>
<dbReference type="Pfam" id="PF12728">
    <property type="entry name" value="HTH_17"/>
    <property type="match status" value="1"/>
</dbReference>
<reference evidence="3" key="1">
    <citation type="submission" date="2016-10" db="EMBL/GenBank/DDBJ databases">
        <authorList>
            <person name="Varghese N."/>
            <person name="Submissions S."/>
        </authorList>
    </citation>
    <scope>NUCLEOTIDE SEQUENCE [LARGE SCALE GENOMIC DNA]</scope>
    <source>
        <strain evidence="3">IBRC-M 10403</strain>
    </source>
</reference>